<comment type="caution">
    <text evidence="2">The sequence shown here is derived from an EMBL/GenBank/DDBJ whole genome shotgun (WGS) entry which is preliminary data.</text>
</comment>
<dbReference type="Proteomes" id="UP000429644">
    <property type="component" value="Unassembled WGS sequence"/>
</dbReference>
<evidence type="ECO:0000313" key="2">
    <source>
        <dbReference type="EMBL" id="MPV87305.1"/>
    </source>
</evidence>
<proteinExistence type="predicted"/>
<name>A0A7J9URR5_9MICO</name>
<reference evidence="2 3" key="1">
    <citation type="submission" date="2019-10" db="EMBL/GenBank/DDBJ databases">
        <title>Georgenia wutianyii sp. nov. and Georgenia yuyongxinii sp. nov. isolated from plateau pika (Ochotona curzoniae) in the Qinghai-Tibet plateau of China.</title>
        <authorList>
            <person name="Tian Z."/>
        </authorList>
    </citation>
    <scope>NUCLEOTIDE SEQUENCE [LARGE SCALE GENOMIC DNA]</scope>
    <source>
        <strain evidence="2 3">JCM 15130</strain>
    </source>
</reference>
<keyword evidence="3" id="KW-1185">Reference proteome</keyword>
<dbReference type="EMBL" id="WHPD01000309">
    <property type="protein sequence ID" value="MPV87305.1"/>
    <property type="molecule type" value="Genomic_DNA"/>
</dbReference>
<accession>A0A7J9URR5</accession>
<evidence type="ECO:0000256" key="1">
    <source>
        <dbReference type="SAM" id="MobiDB-lite"/>
    </source>
</evidence>
<evidence type="ECO:0000313" key="3">
    <source>
        <dbReference type="Proteomes" id="UP000429644"/>
    </source>
</evidence>
<gene>
    <name evidence="2" type="ORF">GB882_01385</name>
</gene>
<protein>
    <submittedName>
        <fullName evidence="2">Uncharacterized protein</fullName>
    </submittedName>
</protein>
<organism evidence="2 3">
    <name type="scientific">Georgenia ruanii</name>
    <dbReference type="NCBI Taxonomy" id="348442"/>
    <lineage>
        <taxon>Bacteria</taxon>
        <taxon>Bacillati</taxon>
        <taxon>Actinomycetota</taxon>
        <taxon>Actinomycetes</taxon>
        <taxon>Micrococcales</taxon>
        <taxon>Bogoriellaceae</taxon>
        <taxon>Georgenia</taxon>
    </lineage>
</organism>
<sequence length="153" mass="15492">MLPPTSATPQLLRRLLAGPGASALAAAPGRGHADARLAGPPAAKGLPRTLAALQALDGSGAGGVGAPAGDLTPSGLSHPRQEGPTMSVRHPAVPSAGLAAPATALAFRRRELDVPGQLGLDLDEIVDLVVERVEERVVAELERRGRRGGMGVF</sequence>
<feature type="region of interest" description="Disordered" evidence="1">
    <location>
        <begin position="57"/>
        <end position="90"/>
    </location>
</feature>
<dbReference type="AlphaFoldDB" id="A0A7J9URR5"/>